<organism evidence="2 3">
    <name type="scientific">Thalassotalea euphylliae</name>
    <dbReference type="NCBI Taxonomy" id="1655234"/>
    <lineage>
        <taxon>Bacteria</taxon>
        <taxon>Pseudomonadati</taxon>
        <taxon>Pseudomonadota</taxon>
        <taxon>Gammaproteobacteria</taxon>
        <taxon>Alteromonadales</taxon>
        <taxon>Colwelliaceae</taxon>
        <taxon>Thalassotalea</taxon>
    </lineage>
</organism>
<name>A0A3E0TNW3_9GAMM</name>
<proteinExistence type="predicted"/>
<dbReference type="AlphaFoldDB" id="A0A3E0TNW3"/>
<dbReference type="RefSeq" id="WP_116007319.1">
    <property type="nucleotide sequence ID" value="NZ_QUOU01000001.1"/>
</dbReference>
<dbReference type="Proteomes" id="UP000256478">
    <property type="component" value="Unassembled WGS sequence"/>
</dbReference>
<sequence length="151" mass="16893">MITNHIAPTRQATQIKQSTMTAAIYQQNQESTAQANSTTTDKATISSAGQASSDADINAKWQAITEKYDVTNITGHEVLAMAQELYDNNLITEAEKFDMYRPASIDDDLSKKRNHLEGMMLDYEAIKRHGKPTQESLKKMESVIEILKRIG</sequence>
<evidence type="ECO:0000313" key="2">
    <source>
        <dbReference type="EMBL" id="REL26198.1"/>
    </source>
</evidence>
<protein>
    <submittedName>
        <fullName evidence="2">Uncharacterized protein</fullName>
    </submittedName>
</protein>
<gene>
    <name evidence="2" type="ORF">DXX93_06105</name>
</gene>
<reference evidence="2 3" key="1">
    <citation type="submission" date="2018-08" db="EMBL/GenBank/DDBJ databases">
        <title>Thalassotalea euphylliae genome.</title>
        <authorList>
            <person name="Summers S."/>
            <person name="Rice S.A."/>
            <person name="Freckelton M.L."/>
            <person name="Nedved B.T."/>
            <person name="Hadfield M.G."/>
        </authorList>
    </citation>
    <scope>NUCLEOTIDE SEQUENCE [LARGE SCALE GENOMIC DNA]</scope>
    <source>
        <strain evidence="2 3">H1</strain>
    </source>
</reference>
<evidence type="ECO:0000256" key="1">
    <source>
        <dbReference type="SAM" id="MobiDB-lite"/>
    </source>
</evidence>
<accession>A0A3E0TNW3</accession>
<dbReference type="OrthoDB" id="6315747at2"/>
<dbReference type="EMBL" id="QUOU01000001">
    <property type="protein sequence ID" value="REL26198.1"/>
    <property type="molecule type" value="Genomic_DNA"/>
</dbReference>
<comment type="caution">
    <text evidence="2">The sequence shown here is derived from an EMBL/GenBank/DDBJ whole genome shotgun (WGS) entry which is preliminary data.</text>
</comment>
<feature type="region of interest" description="Disordered" evidence="1">
    <location>
        <begin position="32"/>
        <end position="51"/>
    </location>
</feature>
<evidence type="ECO:0000313" key="3">
    <source>
        <dbReference type="Proteomes" id="UP000256478"/>
    </source>
</evidence>